<dbReference type="GO" id="GO:0051301">
    <property type="term" value="P:cell division"/>
    <property type="evidence" value="ECO:0007669"/>
    <property type="project" value="UniProtKB-KW"/>
</dbReference>
<keyword evidence="13" id="KW-0378">Hydrolase</keyword>
<evidence type="ECO:0000256" key="19">
    <source>
        <dbReference type="ARBA" id="ARBA00064202"/>
    </source>
</evidence>
<proteinExistence type="inferred from homology"/>
<sequence>MPKRKLENGDSGDDDQIVQSNQFRVGEKKKDSRSHQCPYLDTINRGVLDFDFEKLCSISLSKINCYACLVCGKYFQGRGIGTHAYMHSVSCGHHVFLNLQTLKFYCLPDNYQVIDSSLDDIIYVLKPTFTVTDIKELDSNSKLSIAFDGTSYLPGIIGLNNIKQNDYCNVILQALSNVKDIRNYFLRESNYDVNYGQDRSDLIVQRFGELLRKMWNAKNFKAHVSPHEMLQAVVLCSKKRFQITKQGDPINFLSWFINSLHKNRHVEVIEKDGNSTSIIYQTFRGSMKTYIRKVIPIDRTIEEKLQLMESKEYSERCESGHFLYLTLDLPPTPLFRDEMSENIIPQVPLSRLLAKFDGVSEKEYKTYKDSYLKRFVITEFPKFLILYIKRFTQNTFFLEKNPTIVNFPIKNVDLSELLEPEEGSNKGTQPNANYDLIANIVHDGDPEPGKGTYRIHVLHKGTGKWFEIQDLHVNEILPQMITLSEAYIQIWEKQVNN</sequence>
<dbReference type="GO" id="GO:0000245">
    <property type="term" value="P:spliceosomal complex assembly"/>
    <property type="evidence" value="ECO:0007669"/>
    <property type="project" value="InterPro"/>
</dbReference>
<evidence type="ECO:0000256" key="3">
    <source>
        <dbReference type="ARBA" id="ARBA00009085"/>
    </source>
</evidence>
<evidence type="ECO:0000256" key="18">
    <source>
        <dbReference type="ARBA" id="ARBA00023306"/>
    </source>
</evidence>
<evidence type="ECO:0000313" key="27">
    <source>
        <dbReference type="Proteomes" id="UP001142055"/>
    </source>
</evidence>
<keyword evidence="17" id="KW-0539">Nucleus</keyword>
<dbReference type="Pfam" id="PF00443">
    <property type="entry name" value="UCH"/>
    <property type="match status" value="1"/>
</dbReference>
<dbReference type="InterPro" id="IPR028889">
    <property type="entry name" value="USP"/>
</dbReference>
<dbReference type="Gene3D" id="3.90.70.10">
    <property type="entry name" value="Cysteine proteinases"/>
    <property type="match status" value="1"/>
</dbReference>
<evidence type="ECO:0000256" key="14">
    <source>
        <dbReference type="ARBA" id="ARBA00022833"/>
    </source>
</evidence>
<feature type="domain" description="USP" evidence="24">
    <location>
        <begin position="157"/>
        <end position="494"/>
    </location>
</feature>
<evidence type="ECO:0000313" key="26">
    <source>
        <dbReference type="EMBL" id="KAJ6217271.1"/>
    </source>
</evidence>
<evidence type="ECO:0000256" key="16">
    <source>
        <dbReference type="ARBA" id="ARBA00023187"/>
    </source>
</evidence>
<dbReference type="PROSITE" id="PS50235">
    <property type="entry name" value="USP_3"/>
    <property type="match status" value="1"/>
</dbReference>
<dbReference type="OMA" id="QLRRFKC"/>
<keyword evidence="12" id="KW-0833">Ubl conjugation pathway</keyword>
<keyword evidence="8" id="KW-0507">mRNA processing</keyword>
<evidence type="ECO:0000256" key="9">
    <source>
        <dbReference type="ARBA" id="ARBA00022723"/>
    </source>
</evidence>
<dbReference type="OrthoDB" id="10263353at2759"/>
<comment type="catalytic activity">
    <reaction evidence="1">
        <text>Thiol-dependent hydrolysis of ester, thioester, amide, peptide and isopeptide bonds formed by the C-terminal Gly of ubiquitin (a 76-residue protein attached to proteins as an intracellular targeting signal).</text>
        <dbReference type="EC" id="3.4.19.12"/>
    </reaction>
</comment>
<evidence type="ECO:0000256" key="23">
    <source>
        <dbReference type="SAM" id="MobiDB-lite"/>
    </source>
</evidence>
<organism evidence="26 27">
    <name type="scientific">Blomia tropicalis</name>
    <name type="common">Mite</name>
    <dbReference type="NCBI Taxonomy" id="40697"/>
    <lineage>
        <taxon>Eukaryota</taxon>
        <taxon>Metazoa</taxon>
        <taxon>Ecdysozoa</taxon>
        <taxon>Arthropoda</taxon>
        <taxon>Chelicerata</taxon>
        <taxon>Arachnida</taxon>
        <taxon>Acari</taxon>
        <taxon>Acariformes</taxon>
        <taxon>Sarcoptiformes</taxon>
        <taxon>Astigmata</taxon>
        <taxon>Glycyphagoidea</taxon>
        <taxon>Echimyopodidae</taxon>
        <taxon>Blomia</taxon>
    </lineage>
</organism>
<evidence type="ECO:0000256" key="4">
    <source>
        <dbReference type="ARBA" id="ARBA00012759"/>
    </source>
</evidence>
<dbReference type="EMBL" id="JAPWDV010000003">
    <property type="protein sequence ID" value="KAJ6217271.1"/>
    <property type="molecule type" value="Genomic_DNA"/>
</dbReference>
<evidence type="ECO:0000256" key="6">
    <source>
        <dbReference type="ARBA" id="ARBA00022553"/>
    </source>
</evidence>
<dbReference type="InterPro" id="IPR038765">
    <property type="entry name" value="Papain-like_cys_pep_sf"/>
</dbReference>
<comment type="subcellular location">
    <subcellularLocation>
        <location evidence="2">Nucleus</location>
    </subcellularLocation>
</comment>
<keyword evidence="7" id="KW-0132">Cell division</keyword>
<dbReference type="EC" id="3.4.19.12" evidence="4"/>
<dbReference type="InterPro" id="IPR013083">
    <property type="entry name" value="Znf_RING/FYVE/PHD"/>
</dbReference>
<evidence type="ECO:0000256" key="20">
    <source>
        <dbReference type="ARBA" id="ARBA00071645"/>
    </source>
</evidence>
<accession>A0A9Q0RLE6</accession>
<keyword evidence="15" id="KW-0832">Ubl conjugation</keyword>
<dbReference type="InterPro" id="IPR050185">
    <property type="entry name" value="Ub_carboxyl-term_hydrolase"/>
</dbReference>
<evidence type="ECO:0000256" key="10">
    <source>
        <dbReference type="ARBA" id="ARBA00022728"/>
    </source>
</evidence>
<dbReference type="CDD" id="cd02669">
    <property type="entry name" value="Peptidase_C19M"/>
    <property type="match status" value="1"/>
</dbReference>
<keyword evidence="5" id="KW-1017">Isopeptide bond</keyword>
<keyword evidence="27" id="KW-1185">Reference proteome</keyword>
<dbReference type="GO" id="GO:0004843">
    <property type="term" value="F:cysteine-type deubiquitinase activity"/>
    <property type="evidence" value="ECO:0007669"/>
    <property type="project" value="UniProtKB-EC"/>
</dbReference>
<comment type="subunit">
    <text evidence="19">The U4/U6-U5 tri-snRNP complex is a building block of the precatalytic spliceosome (spliceosome B complex). Component of the U4/U6-U5 tri-snRNP complex composed of the U4, U6 and U5 snRNAs and at least PRPF3, PRPF4, PRPF6, PRPF8, PRPF31, SNRNP200, TXNL4A, SNRNP40, SNRPB, SNRPD1, SNRPD2, SNRPD3, SNRPE, SNRPF, SNRPG, DDX23, CD2BP2, PPIH, SNU13, EFTUD2, SART1 and USP39, plus LSM2, LSM3, LSM4, LSM5, LSM6, LSM7 and LSM8.</text>
</comment>
<keyword evidence="18" id="KW-0131">Cell cycle</keyword>
<evidence type="ECO:0000256" key="7">
    <source>
        <dbReference type="ARBA" id="ARBA00022618"/>
    </source>
</evidence>
<comment type="similarity">
    <text evidence="3">Belongs to the peptidase C19 family.</text>
</comment>
<feature type="region of interest" description="Disordered" evidence="23">
    <location>
        <begin position="1"/>
        <end position="30"/>
    </location>
</feature>
<evidence type="ECO:0000256" key="12">
    <source>
        <dbReference type="ARBA" id="ARBA00022786"/>
    </source>
</evidence>
<evidence type="ECO:0000256" key="5">
    <source>
        <dbReference type="ARBA" id="ARBA00022499"/>
    </source>
</evidence>
<dbReference type="PANTHER" id="PTHR21646:SF16">
    <property type="entry name" value="U4_U6.U5 TRI-SNRNP-ASSOCIATED PROTEIN 2"/>
    <property type="match status" value="1"/>
</dbReference>
<comment type="caution">
    <text evidence="26">The sequence shown here is derived from an EMBL/GenBank/DDBJ whole genome shotgun (WGS) entry which is preliminary data.</text>
</comment>
<reference evidence="26" key="1">
    <citation type="submission" date="2022-12" db="EMBL/GenBank/DDBJ databases">
        <title>Genome assemblies of Blomia tropicalis.</title>
        <authorList>
            <person name="Cui Y."/>
        </authorList>
    </citation>
    <scope>NUCLEOTIDE SEQUENCE</scope>
    <source>
        <tissue evidence="26">Adult mites</tissue>
    </source>
</reference>
<keyword evidence="16" id="KW-0508">mRNA splicing</keyword>
<dbReference type="SMART" id="SM00290">
    <property type="entry name" value="ZnF_UBP"/>
    <property type="match status" value="1"/>
</dbReference>
<evidence type="ECO:0000256" key="22">
    <source>
        <dbReference type="PROSITE-ProRule" id="PRU00502"/>
    </source>
</evidence>
<dbReference type="InterPro" id="IPR033809">
    <property type="entry name" value="USP39"/>
</dbReference>
<dbReference type="PROSITE" id="PS50271">
    <property type="entry name" value="ZF_UBP"/>
    <property type="match status" value="1"/>
</dbReference>
<evidence type="ECO:0000256" key="8">
    <source>
        <dbReference type="ARBA" id="ARBA00022664"/>
    </source>
</evidence>
<dbReference type="Gene3D" id="3.30.40.10">
    <property type="entry name" value="Zinc/RING finger domain, C3HC4 (zinc finger)"/>
    <property type="match status" value="1"/>
</dbReference>
<dbReference type="AlphaFoldDB" id="A0A9Q0RLE6"/>
<dbReference type="FunFam" id="3.30.40.10:FF:000068">
    <property type="entry name" value="U4/U6.U5 tri-snRNP-associated protein 2"/>
    <property type="match status" value="1"/>
</dbReference>
<keyword evidence="11 22" id="KW-0863">Zinc-finger</keyword>
<gene>
    <name evidence="26" type="ORF">RDWZM_008428</name>
</gene>
<evidence type="ECO:0000256" key="17">
    <source>
        <dbReference type="ARBA" id="ARBA00023242"/>
    </source>
</evidence>
<dbReference type="GO" id="GO:0016579">
    <property type="term" value="P:protein deubiquitination"/>
    <property type="evidence" value="ECO:0007669"/>
    <property type="project" value="InterPro"/>
</dbReference>
<keyword evidence="14" id="KW-0862">Zinc</keyword>
<dbReference type="Proteomes" id="UP001142055">
    <property type="component" value="Chromosome 3"/>
</dbReference>
<evidence type="ECO:0000259" key="24">
    <source>
        <dbReference type="PROSITE" id="PS50235"/>
    </source>
</evidence>
<dbReference type="InterPro" id="IPR001394">
    <property type="entry name" value="Peptidase_C19_UCH"/>
</dbReference>
<evidence type="ECO:0000256" key="15">
    <source>
        <dbReference type="ARBA" id="ARBA00022843"/>
    </source>
</evidence>
<dbReference type="Pfam" id="PF02148">
    <property type="entry name" value="zf-UBP"/>
    <property type="match status" value="1"/>
</dbReference>
<name>A0A9Q0RLE6_BLOTA</name>
<protein>
    <recommendedName>
        <fullName evidence="20">Ubiquitin carboxyl-terminal hydrolase 39</fullName>
        <ecNumber evidence="4">3.4.19.12</ecNumber>
    </recommendedName>
    <alternativeName>
        <fullName evidence="21">U4/U6.U5 tri-snRNP-associated 65 kDa protein</fullName>
    </alternativeName>
</protein>
<dbReference type="GO" id="GO:0008270">
    <property type="term" value="F:zinc ion binding"/>
    <property type="evidence" value="ECO:0007669"/>
    <property type="project" value="UniProtKB-KW"/>
</dbReference>
<dbReference type="FunFam" id="3.90.70.10:FF:000030">
    <property type="entry name" value="U4/U6.U5 tri-snRNP-associated protein 2"/>
    <property type="match status" value="1"/>
</dbReference>
<keyword evidence="10" id="KW-0747">Spliceosome</keyword>
<dbReference type="SUPFAM" id="SSF54001">
    <property type="entry name" value="Cysteine proteinases"/>
    <property type="match status" value="1"/>
</dbReference>
<evidence type="ECO:0000259" key="25">
    <source>
        <dbReference type="PROSITE" id="PS50271"/>
    </source>
</evidence>
<evidence type="ECO:0000256" key="21">
    <source>
        <dbReference type="ARBA" id="ARBA00079185"/>
    </source>
</evidence>
<dbReference type="SUPFAM" id="SSF57850">
    <property type="entry name" value="RING/U-box"/>
    <property type="match status" value="1"/>
</dbReference>
<evidence type="ECO:0000256" key="11">
    <source>
        <dbReference type="ARBA" id="ARBA00022771"/>
    </source>
</evidence>
<dbReference type="PANTHER" id="PTHR21646">
    <property type="entry name" value="UBIQUITIN CARBOXYL-TERMINAL HYDROLASE"/>
    <property type="match status" value="1"/>
</dbReference>
<evidence type="ECO:0000256" key="1">
    <source>
        <dbReference type="ARBA" id="ARBA00000707"/>
    </source>
</evidence>
<evidence type="ECO:0000256" key="13">
    <source>
        <dbReference type="ARBA" id="ARBA00022801"/>
    </source>
</evidence>
<evidence type="ECO:0000256" key="2">
    <source>
        <dbReference type="ARBA" id="ARBA00004123"/>
    </source>
</evidence>
<dbReference type="InterPro" id="IPR001607">
    <property type="entry name" value="Znf_UBP"/>
</dbReference>
<keyword evidence="9" id="KW-0479">Metal-binding</keyword>
<keyword evidence="6" id="KW-0597">Phosphoprotein</keyword>
<feature type="domain" description="UBP-type" evidence="25">
    <location>
        <begin position="35"/>
        <end position="132"/>
    </location>
</feature>
<dbReference type="GO" id="GO:0005681">
    <property type="term" value="C:spliceosomal complex"/>
    <property type="evidence" value="ECO:0007669"/>
    <property type="project" value="UniProtKB-KW"/>
</dbReference>